<dbReference type="OrthoDB" id="9810590at2"/>
<protein>
    <submittedName>
        <fullName evidence="4">Cold shock protein CapB</fullName>
    </submittedName>
</protein>
<sequence length="72" mass="8066">MSVRESGRVKWFNDKKGFGFIVNTNGDDIFVHYKDIQGVGFKTLPENAAVTFILERGPKGFKAQDVVVVDCE</sequence>
<dbReference type="SUPFAM" id="SSF50249">
    <property type="entry name" value="Nucleic acid-binding proteins"/>
    <property type="match status" value="1"/>
</dbReference>
<dbReference type="PIRSF" id="PIRSF002599">
    <property type="entry name" value="Cold_shock_A"/>
    <property type="match status" value="1"/>
</dbReference>
<keyword evidence="5" id="KW-1185">Reference proteome</keyword>
<dbReference type="InterPro" id="IPR019844">
    <property type="entry name" value="CSD_CS"/>
</dbReference>
<dbReference type="InterPro" id="IPR012340">
    <property type="entry name" value="NA-bd_OB-fold"/>
</dbReference>
<organism evidence="4 5">
    <name type="scientific">Legionella geestiana</name>
    <dbReference type="NCBI Taxonomy" id="45065"/>
    <lineage>
        <taxon>Bacteria</taxon>
        <taxon>Pseudomonadati</taxon>
        <taxon>Pseudomonadota</taxon>
        <taxon>Gammaproteobacteria</taxon>
        <taxon>Legionellales</taxon>
        <taxon>Legionellaceae</taxon>
        <taxon>Legionella</taxon>
    </lineage>
</organism>
<evidence type="ECO:0000313" key="5">
    <source>
        <dbReference type="Proteomes" id="UP000054785"/>
    </source>
</evidence>
<dbReference type="InterPro" id="IPR002059">
    <property type="entry name" value="CSP_DNA-bd"/>
</dbReference>
<name>A0A0W0U9L6_9GAMM</name>
<gene>
    <name evidence="4" type="primary">capB_2</name>
    <name evidence="4" type="ORF">Lgee_0247</name>
</gene>
<dbReference type="PRINTS" id="PR00050">
    <property type="entry name" value="COLDSHOCK"/>
</dbReference>
<dbReference type="PROSITE" id="PS00352">
    <property type="entry name" value="CSD_1"/>
    <property type="match status" value="1"/>
</dbReference>
<dbReference type="GO" id="GO:0003729">
    <property type="term" value="F:mRNA binding"/>
    <property type="evidence" value="ECO:0007669"/>
    <property type="project" value="TreeGrafter"/>
</dbReference>
<comment type="subcellular location">
    <subcellularLocation>
        <location evidence="1 3">Cytoplasm</location>
    </subcellularLocation>
</comment>
<reference evidence="4 5" key="1">
    <citation type="submission" date="2015-11" db="EMBL/GenBank/DDBJ databases">
        <title>Genomic analysis of 38 Legionella species identifies large and diverse effector repertoires.</title>
        <authorList>
            <person name="Burstein D."/>
            <person name="Amaro F."/>
            <person name="Zusman T."/>
            <person name="Lifshitz Z."/>
            <person name="Cohen O."/>
            <person name="Gilbert J.A."/>
            <person name="Pupko T."/>
            <person name="Shuman H.A."/>
            <person name="Segal G."/>
        </authorList>
    </citation>
    <scope>NUCLEOTIDE SEQUENCE [LARGE SCALE GENOMIC DNA]</scope>
    <source>
        <strain evidence="4 5">ATCC 49504</strain>
    </source>
</reference>
<dbReference type="SMART" id="SM00357">
    <property type="entry name" value="CSP"/>
    <property type="match status" value="1"/>
</dbReference>
<dbReference type="AlphaFoldDB" id="A0A0W0U9L6"/>
<dbReference type="PATRIC" id="fig|45065.4.peg.263"/>
<dbReference type="PROSITE" id="PS51857">
    <property type="entry name" value="CSD_2"/>
    <property type="match status" value="1"/>
</dbReference>
<dbReference type="PANTHER" id="PTHR46109:SF1">
    <property type="entry name" value="PROTEIN LIN-28 HOMOLOG"/>
    <property type="match status" value="1"/>
</dbReference>
<dbReference type="InterPro" id="IPR051373">
    <property type="entry name" value="Lin-28_RNA-binding"/>
</dbReference>
<comment type="caution">
    <text evidence="4">The sequence shown here is derived from an EMBL/GenBank/DDBJ whole genome shotgun (WGS) entry which is preliminary data.</text>
</comment>
<accession>A0A0W0U9L6</accession>
<dbReference type="Pfam" id="PF00313">
    <property type="entry name" value="CSD"/>
    <property type="match status" value="1"/>
</dbReference>
<dbReference type="Proteomes" id="UP000054785">
    <property type="component" value="Unassembled WGS sequence"/>
</dbReference>
<dbReference type="STRING" id="45065.Lgee_0247"/>
<dbReference type="EMBL" id="LNYC01000005">
    <property type="protein sequence ID" value="KTD04217.1"/>
    <property type="molecule type" value="Genomic_DNA"/>
</dbReference>
<evidence type="ECO:0000256" key="1">
    <source>
        <dbReference type="ARBA" id="ARBA00004496"/>
    </source>
</evidence>
<evidence type="ECO:0000256" key="3">
    <source>
        <dbReference type="RuleBase" id="RU000408"/>
    </source>
</evidence>
<evidence type="ECO:0000256" key="2">
    <source>
        <dbReference type="ARBA" id="ARBA00022490"/>
    </source>
</evidence>
<dbReference type="Gene3D" id="2.40.50.140">
    <property type="entry name" value="Nucleic acid-binding proteins"/>
    <property type="match status" value="1"/>
</dbReference>
<dbReference type="RefSeq" id="WP_028387086.1">
    <property type="nucleotide sequence ID" value="NZ_CAAAHN010000001.1"/>
</dbReference>
<dbReference type="GO" id="GO:0031054">
    <property type="term" value="P:pre-miRNA processing"/>
    <property type="evidence" value="ECO:0007669"/>
    <property type="project" value="TreeGrafter"/>
</dbReference>
<proteinExistence type="predicted"/>
<dbReference type="InterPro" id="IPR011129">
    <property type="entry name" value="CSD"/>
</dbReference>
<dbReference type="InterPro" id="IPR012156">
    <property type="entry name" value="Cold_shock_CspA"/>
</dbReference>
<dbReference type="GO" id="GO:0005829">
    <property type="term" value="C:cytosol"/>
    <property type="evidence" value="ECO:0007669"/>
    <property type="project" value="UniProtKB-ARBA"/>
</dbReference>
<dbReference type="PANTHER" id="PTHR46109">
    <property type="entry name" value="PROTEIN LIN-28"/>
    <property type="match status" value="1"/>
</dbReference>
<dbReference type="CDD" id="cd04458">
    <property type="entry name" value="CSP_CDS"/>
    <property type="match status" value="1"/>
</dbReference>
<keyword evidence="2" id="KW-0963">Cytoplasm</keyword>
<evidence type="ECO:0000313" key="4">
    <source>
        <dbReference type="EMBL" id="KTD04217.1"/>
    </source>
</evidence>